<dbReference type="SMART" id="SM00065">
    <property type="entry name" value="GAF"/>
    <property type="match status" value="1"/>
</dbReference>
<evidence type="ECO:0000256" key="4">
    <source>
        <dbReference type="ARBA" id="ARBA00022679"/>
    </source>
</evidence>
<evidence type="ECO:0000256" key="2">
    <source>
        <dbReference type="ARBA" id="ARBA00012438"/>
    </source>
</evidence>
<dbReference type="Gene3D" id="3.30.565.10">
    <property type="entry name" value="Histidine kinase-like ATPase, C-terminal domain"/>
    <property type="match status" value="1"/>
</dbReference>
<dbReference type="Pfam" id="PF07536">
    <property type="entry name" value="HWE_HK"/>
    <property type="match status" value="1"/>
</dbReference>
<evidence type="ECO:0000256" key="5">
    <source>
        <dbReference type="ARBA" id="ARBA00022741"/>
    </source>
</evidence>
<comment type="catalytic activity">
    <reaction evidence="1">
        <text>ATP + protein L-histidine = ADP + protein N-phospho-L-histidine.</text>
        <dbReference type="EC" id="2.7.13.3"/>
    </reaction>
</comment>
<evidence type="ECO:0000259" key="8">
    <source>
        <dbReference type="SMART" id="SM00065"/>
    </source>
</evidence>
<dbReference type="InterPro" id="IPR000014">
    <property type="entry name" value="PAS"/>
</dbReference>
<dbReference type="SUPFAM" id="SSF55781">
    <property type="entry name" value="GAF domain-like"/>
    <property type="match status" value="1"/>
</dbReference>
<dbReference type="Gene3D" id="3.30.450.20">
    <property type="entry name" value="PAS domain"/>
    <property type="match status" value="2"/>
</dbReference>
<keyword evidence="6 10" id="KW-0418">Kinase</keyword>
<protein>
    <recommendedName>
        <fullName evidence="2">histidine kinase</fullName>
        <ecNumber evidence="2">2.7.13.3</ecNumber>
    </recommendedName>
</protein>
<keyword evidence="11" id="KW-1185">Reference proteome</keyword>
<dbReference type="PANTHER" id="PTHR41523:SF7">
    <property type="entry name" value="HISTIDINE KINASE"/>
    <property type="match status" value="1"/>
</dbReference>
<gene>
    <name evidence="10" type="ORF">GGQ59_002683</name>
</gene>
<dbReference type="GO" id="GO:0005524">
    <property type="term" value="F:ATP binding"/>
    <property type="evidence" value="ECO:0007669"/>
    <property type="project" value="UniProtKB-KW"/>
</dbReference>
<evidence type="ECO:0000313" key="10">
    <source>
        <dbReference type="EMBL" id="MBB4660139.1"/>
    </source>
</evidence>
<proteinExistence type="predicted"/>
<dbReference type="AlphaFoldDB" id="A0A840I5K6"/>
<dbReference type="SUPFAM" id="SSF55785">
    <property type="entry name" value="PYP-like sensor domain (PAS domain)"/>
    <property type="match status" value="2"/>
</dbReference>
<evidence type="ECO:0000256" key="3">
    <source>
        <dbReference type="ARBA" id="ARBA00022553"/>
    </source>
</evidence>
<dbReference type="Pfam" id="PF01590">
    <property type="entry name" value="GAF"/>
    <property type="match status" value="1"/>
</dbReference>
<feature type="domain" description="GAF" evidence="8">
    <location>
        <begin position="309"/>
        <end position="453"/>
    </location>
</feature>
<dbReference type="InterPro" id="IPR035965">
    <property type="entry name" value="PAS-like_dom_sf"/>
</dbReference>
<organism evidence="10 11">
    <name type="scientific">Parvularcula dongshanensis</name>
    <dbReference type="NCBI Taxonomy" id="1173995"/>
    <lineage>
        <taxon>Bacteria</taxon>
        <taxon>Pseudomonadati</taxon>
        <taxon>Pseudomonadota</taxon>
        <taxon>Alphaproteobacteria</taxon>
        <taxon>Parvularculales</taxon>
        <taxon>Parvularculaceae</taxon>
        <taxon>Parvularcula</taxon>
    </lineage>
</organism>
<keyword evidence="5" id="KW-0547">Nucleotide-binding</keyword>
<dbReference type="RefSeq" id="WP_183819418.1">
    <property type="nucleotide sequence ID" value="NZ_JACHOB010000006.1"/>
</dbReference>
<dbReference type="PANTHER" id="PTHR41523">
    <property type="entry name" value="TWO-COMPONENT SYSTEM SENSOR PROTEIN"/>
    <property type="match status" value="1"/>
</dbReference>
<evidence type="ECO:0000256" key="1">
    <source>
        <dbReference type="ARBA" id="ARBA00000085"/>
    </source>
</evidence>
<evidence type="ECO:0000313" key="11">
    <source>
        <dbReference type="Proteomes" id="UP000563524"/>
    </source>
</evidence>
<dbReference type="EMBL" id="JACHOB010000006">
    <property type="protein sequence ID" value="MBB4660139.1"/>
    <property type="molecule type" value="Genomic_DNA"/>
</dbReference>
<comment type="caution">
    <text evidence="10">The sequence shown here is derived from an EMBL/GenBank/DDBJ whole genome shotgun (WGS) entry which is preliminary data.</text>
</comment>
<dbReference type="Gene3D" id="3.30.450.40">
    <property type="match status" value="1"/>
</dbReference>
<dbReference type="Proteomes" id="UP000563524">
    <property type="component" value="Unassembled WGS sequence"/>
</dbReference>
<dbReference type="InterPro" id="IPR013656">
    <property type="entry name" value="PAS_4"/>
</dbReference>
<keyword evidence="3" id="KW-0597">Phosphoprotein</keyword>
<reference evidence="10 11" key="1">
    <citation type="submission" date="2020-08" db="EMBL/GenBank/DDBJ databases">
        <title>Genomic Encyclopedia of Type Strains, Phase IV (KMG-IV): sequencing the most valuable type-strain genomes for metagenomic binning, comparative biology and taxonomic classification.</title>
        <authorList>
            <person name="Goeker M."/>
        </authorList>
    </citation>
    <scope>NUCLEOTIDE SEQUENCE [LARGE SCALE GENOMIC DNA]</scope>
    <source>
        <strain evidence="10 11">DSM 102850</strain>
    </source>
</reference>
<dbReference type="SMART" id="SM00911">
    <property type="entry name" value="HWE_HK"/>
    <property type="match status" value="1"/>
</dbReference>
<dbReference type="InterPro" id="IPR011102">
    <property type="entry name" value="Sig_transdc_His_kinase_HWE"/>
</dbReference>
<accession>A0A840I5K6</accession>
<name>A0A840I5K6_9PROT</name>
<sequence>MAERIGPADETEMTALFRTFDWSGTALGPVAEWPQSLLTAVDMMLASGHAMCLAWGPEKTFLYNDAYVPIMGARHPWAFGATFKEAWPEVWPEIEPLVDATFRGETSSFRDMPLLMTRNGYPEETWWSFSYSPVRDDQGDIAGLLNVTLETTGRVLAQRQRDAASDELRRSEAKWRTIFETLEQGFILGEFIRDETGKAVDWRYEEVNDSWYDLVGVKRGAAIGRTIREVFPGIEDVWIGGFAEVTEQEAPVRFTRPVGSLGRWYDGVVQSAGGDRFTAIFTEVTERVWQEKRKAALLALIDRLTNETTTEGIIAAVSTALSEALDADQIRHDAEGATVEPVAVDLRPATLDAQSVPAPLRRFVEDLRGGRTVVVCDCFDDERTQPEAAAFEVSVGRAFVGVPFLERGTLAGVLRVGSPRPRRWNEDEILFVRDVGHRGWLAMERLRVEEQQAVLNQELSHRVKNTLGMVQAIAMQTFGGKAESGAVDDFGSRLRALSSAHDILLTQNWSAGGVREVVEAVIASFEGADVRMSGPELAIGPRATMSLSLLVHELATNAVKYGSLGMTSGYVIISWQVREEGGAEVLDFVWKERGGPPAVEPVRRGFGSRIIAMGLSGSGSVERRFGEEGLTVEMSAPLAAVQSA</sequence>
<evidence type="ECO:0000256" key="7">
    <source>
        <dbReference type="ARBA" id="ARBA00022840"/>
    </source>
</evidence>
<keyword evidence="4" id="KW-0808">Transferase</keyword>
<dbReference type="InterPro" id="IPR003018">
    <property type="entry name" value="GAF"/>
</dbReference>
<dbReference type="InterPro" id="IPR029016">
    <property type="entry name" value="GAF-like_dom_sf"/>
</dbReference>
<evidence type="ECO:0000259" key="9">
    <source>
        <dbReference type="SMART" id="SM00911"/>
    </source>
</evidence>
<keyword evidence="7" id="KW-0067">ATP-binding</keyword>
<dbReference type="GO" id="GO:0004673">
    <property type="term" value="F:protein histidine kinase activity"/>
    <property type="evidence" value="ECO:0007669"/>
    <property type="project" value="UniProtKB-EC"/>
</dbReference>
<dbReference type="EC" id="2.7.13.3" evidence="2"/>
<evidence type="ECO:0000256" key="6">
    <source>
        <dbReference type="ARBA" id="ARBA00022777"/>
    </source>
</evidence>
<feature type="domain" description="Signal transduction histidine kinase HWE region" evidence="9">
    <location>
        <begin position="458"/>
        <end position="536"/>
    </location>
</feature>
<dbReference type="Pfam" id="PF08448">
    <property type="entry name" value="PAS_4"/>
    <property type="match status" value="1"/>
</dbReference>
<dbReference type="Pfam" id="PF13188">
    <property type="entry name" value="PAS_8"/>
    <property type="match status" value="1"/>
</dbReference>
<dbReference type="InterPro" id="IPR036890">
    <property type="entry name" value="HATPase_C_sf"/>
</dbReference>